<sequence length="199" mass="22158">MIEQLHHESLADLVADILKREWPHGEICVVDLAPDLARPVHLPRLSVAQLKIYSRVKYVCVQQFKMQTLAAILASLQFEQCASIVLHGLWEQLSVVYSEILTTPEPSYVSEFSEYKLSIVVLVLYKLQILSESKKVVLSDGGAVVERLGAIFVSKNDILDDVKRFRVQNLVSVEQLASQYGISFSKKAEIVSGTGSVGD</sequence>
<name>A0A9P8PTU3_9ASCO</name>
<organism evidence="1 2">
    <name type="scientific">Ogataea polymorpha</name>
    <dbReference type="NCBI Taxonomy" id="460523"/>
    <lineage>
        <taxon>Eukaryota</taxon>
        <taxon>Fungi</taxon>
        <taxon>Dikarya</taxon>
        <taxon>Ascomycota</taxon>
        <taxon>Saccharomycotina</taxon>
        <taxon>Pichiomycetes</taxon>
        <taxon>Pichiales</taxon>
        <taxon>Pichiaceae</taxon>
        <taxon>Ogataea</taxon>
    </lineage>
</organism>
<accession>A0A9P8PTU3</accession>
<gene>
    <name evidence="1" type="ORF">OGATHE_000677</name>
</gene>
<evidence type="ECO:0000313" key="2">
    <source>
        <dbReference type="Proteomes" id="UP000788993"/>
    </source>
</evidence>
<dbReference type="Proteomes" id="UP000788993">
    <property type="component" value="Unassembled WGS sequence"/>
</dbReference>
<dbReference type="AlphaFoldDB" id="A0A9P8PTU3"/>
<dbReference type="EMBL" id="JAEUBD010000095">
    <property type="protein sequence ID" value="KAH3678022.1"/>
    <property type="molecule type" value="Genomic_DNA"/>
</dbReference>
<proteinExistence type="predicted"/>
<reference evidence="1" key="1">
    <citation type="journal article" date="2021" name="Open Biol.">
        <title>Shared evolutionary footprints suggest mitochondrial oxidative damage underlies multiple complex I losses in fungi.</title>
        <authorList>
            <person name="Schikora-Tamarit M.A."/>
            <person name="Marcet-Houben M."/>
            <person name="Nosek J."/>
            <person name="Gabaldon T."/>
        </authorList>
    </citation>
    <scope>NUCLEOTIDE SEQUENCE</scope>
    <source>
        <strain evidence="1">NCAIM Y.01608</strain>
    </source>
</reference>
<reference evidence="1" key="2">
    <citation type="submission" date="2021-01" db="EMBL/GenBank/DDBJ databases">
        <authorList>
            <person name="Schikora-Tamarit M.A."/>
        </authorList>
    </citation>
    <scope>NUCLEOTIDE SEQUENCE</scope>
    <source>
        <strain evidence="1">NCAIM Y.01608</strain>
    </source>
</reference>
<keyword evidence="2" id="KW-1185">Reference proteome</keyword>
<protein>
    <submittedName>
        <fullName evidence="1">Uncharacterized protein</fullName>
    </submittedName>
</protein>
<evidence type="ECO:0000313" key="1">
    <source>
        <dbReference type="EMBL" id="KAH3678022.1"/>
    </source>
</evidence>
<comment type="caution">
    <text evidence="1">The sequence shown here is derived from an EMBL/GenBank/DDBJ whole genome shotgun (WGS) entry which is preliminary data.</text>
</comment>